<dbReference type="EMBL" id="MQSV01000001">
    <property type="protein sequence ID" value="OKL49833.1"/>
    <property type="molecule type" value="Genomic_DNA"/>
</dbReference>
<dbReference type="SFLD" id="SFLDS00003">
    <property type="entry name" value="Haloacid_Dehalogenase"/>
    <property type="match status" value="1"/>
</dbReference>
<evidence type="ECO:0000313" key="1">
    <source>
        <dbReference type="EMBL" id="OKL49833.1"/>
    </source>
</evidence>
<dbReference type="SFLD" id="SFLDG01140">
    <property type="entry name" value="C2.B:_Phosphomannomutase_and_P"/>
    <property type="match status" value="1"/>
</dbReference>
<dbReference type="NCBIfam" id="TIGR00099">
    <property type="entry name" value="Cof-subfamily"/>
    <property type="match status" value="1"/>
</dbReference>
<proteinExistence type="predicted"/>
<dbReference type="InterPro" id="IPR023214">
    <property type="entry name" value="HAD_sf"/>
</dbReference>
<dbReference type="Gene3D" id="3.40.50.1000">
    <property type="entry name" value="HAD superfamily/HAD-like"/>
    <property type="match status" value="1"/>
</dbReference>
<organism evidence="1 2">
    <name type="scientific">Boudabousia liubingyangii</name>
    <dbReference type="NCBI Taxonomy" id="1921764"/>
    <lineage>
        <taxon>Bacteria</taxon>
        <taxon>Bacillati</taxon>
        <taxon>Actinomycetota</taxon>
        <taxon>Actinomycetes</taxon>
        <taxon>Actinomycetales</taxon>
        <taxon>Actinomycetaceae</taxon>
        <taxon>Boudabousia</taxon>
    </lineage>
</organism>
<keyword evidence="2" id="KW-1185">Reference proteome</keyword>
<dbReference type="PANTHER" id="PTHR10000:SF8">
    <property type="entry name" value="HAD SUPERFAMILY HYDROLASE-LIKE, TYPE 3"/>
    <property type="match status" value="1"/>
</dbReference>
<evidence type="ECO:0000313" key="2">
    <source>
        <dbReference type="Proteomes" id="UP000186785"/>
    </source>
</evidence>
<dbReference type="PANTHER" id="PTHR10000">
    <property type="entry name" value="PHOSPHOSERINE PHOSPHATASE"/>
    <property type="match status" value="1"/>
</dbReference>
<dbReference type="Pfam" id="PF08282">
    <property type="entry name" value="Hydrolase_3"/>
    <property type="match status" value="1"/>
</dbReference>
<name>A0A1Q5PQR1_9ACTO</name>
<dbReference type="NCBIfam" id="TIGR01484">
    <property type="entry name" value="HAD-SF-IIB"/>
    <property type="match status" value="1"/>
</dbReference>
<dbReference type="GO" id="GO:0005829">
    <property type="term" value="C:cytosol"/>
    <property type="evidence" value="ECO:0007669"/>
    <property type="project" value="TreeGrafter"/>
</dbReference>
<dbReference type="InterPro" id="IPR006379">
    <property type="entry name" value="HAD-SF_hydro_IIB"/>
</dbReference>
<gene>
    <name evidence="1" type="ORF">BSR29_02505</name>
</gene>
<sequence>MEVLVAVPDTFSIPADKPEVKLVLVDLDGTLLDTQSHPTPQNLAALRALSERGITCGIASGRDVYSIEKLVDSWGAHDIIDLVVGQNGSEVHQVSTGELKTGYLVDPEVFRRVIDHFADFDLNFCIAQKGIYQCYRDDRFVVNLEKIGRFEVGVDPEFKQLLQSPQAKLHIMCEPALMPQVIERAASLNEPEVQGVRTGPYLFEFQHPKVSKAVGIELARELLGLPSEAAVMAFGDAENDLEMIAAATVGVAMANACPAVKEVANYQTLDNNQSGVAVFLNQWFGLD</sequence>
<dbReference type="GO" id="GO:0000287">
    <property type="term" value="F:magnesium ion binding"/>
    <property type="evidence" value="ECO:0007669"/>
    <property type="project" value="TreeGrafter"/>
</dbReference>
<reference evidence="1 2" key="1">
    <citation type="submission" date="2016-11" db="EMBL/GenBank/DDBJ databases">
        <title>Actinomyces gypaetusis sp. nov. isolated from the vulture Gypaetus barbatus in Qinghai Tibet Plateau China.</title>
        <authorList>
            <person name="Meng X."/>
        </authorList>
    </citation>
    <scope>NUCLEOTIDE SEQUENCE [LARGE SCALE GENOMIC DNA]</scope>
    <source>
        <strain evidence="1 2">VUL4_2</strain>
    </source>
</reference>
<comment type="caution">
    <text evidence="1">The sequence shown here is derived from an EMBL/GenBank/DDBJ whole genome shotgun (WGS) entry which is preliminary data.</text>
</comment>
<protein>
    <recommendedName>
        <fullName evidence="3">HAD family phosphatase</fullName>
    </recommendedName>
</protein>
<dbReference type="Gene3D" id="3.30.1240.10">
    <property type="match status" value="1"/>
</dbReference>
<dbReference type="Proteomes" id="UP000186785">
    <property type="component" value="Unassembled WGS sequence"/>
</dbReference>
<dbReference type="InterPro" id="IPR000150">
    <property type="entry name" value="Cof"/>
</dbReference>
<dbReference type="InterPro" id="IPR036412">
    <property type="entry name" value="HAD-like_sf"/>
</dbReference>
<dbReference type="AlphaFoldDB" id="A0A1Q5PQR1"/>
<dbReference type="STRING" id="1921764.BSR28_08485"/>
<dbReference type="SUPFAM" id="SSF56784">
    <property type="entry name" value="HAD-like"/>
    <property type="match status" value="1"/>
</dbReference>
<evidence type="ECO:0008006" key="3">
    <source>
        <dbReference type="Google" id="ProtNLM"/>
    </source>
</evidence>
<accession>A0A1Q5PQR1</accession>
<dbReference type="PROSITE" id="PS01229">
    <property type="entry name" value="COF_2"/>
    <property type="match status" value="1"/>
</dbReference>
<dbReference type="GO" id="GO:0016791">
    <property type="term" value="F:phosphatase activity"/>
    <property type="evidence" value="ECO:0007669"/>
    <property type="project" value="UniProtKB-ARBA"/>
</dbReference>